<evidence type="ECO:0000256" key="1">
    <source>
        <dbReference type="SAM" id="Phobius"/>
    </source>
</evidence>
<keyword evidence="1" id="KW-0472">Membrane</keyword>
<keyword evidence="3" id="KW-1185">Reference proteome</keyword>
<name>A0A1G6YZ37_9PSEU</name>
<gene>
    <name evidence="2" type="ORF">SAMN05216174_12415</name>
</gene>
<proteinExistence type="predicted"/>
<dbReference type="STRING" id="1271860.SAMN05216174_12415"/>
<dbReference type="Proteomes" id="UP000199501">
    <property type="component" value="Unassembled WGS sequence"/>
</dbReference>
<evidence type="ECO:0000313" key="2">
    <source>
        <dbReference type="EMBL" id="SDD94826.1"/>
    </source>
</evidence>
<protein>
    <submittedName>
        <fullName evidence="2">Uncharacterized protein</fullName>
    </submittedName>
</protein>
<dbReference type="EMBL" id="FMZZ01000024">
    <property type="protein sequence ID" value="SDD94826.1"/>
    <property type="molecule type" value="Genomic_DNA"/>
</dbReference>
<evidence type="ECO:0000313" key="3">
    <source>
        <dbReference type="Proteomes" id="UP000199501"/>
    </source>
</evidence>
<feature type="transmembrane region" description="Helical" evidence="1">
    <location>
        <begin position="42"/>
        <end position="61"/>
    </location>
</feature>
<dbReference type="RefSeq" id="WP_091457462.1">
    <property type="nucleotide sequence ID" value="NZ_FMZZ01000024.1"/>
</dbReference>
<organism evidence="2 3">
    <name type="scientific">Actinokineospora iranica</name>
    <dbReference type="NCBI Taxonomy" id="1271860"/>
    <lineage>
        <taxon>Bacteria</taxon>
        <taxon>Bacillati</taxon>
        <taxon>Actinomycetota</taxon>
        <taxon>Actinomycetes</taxon>
        <taxon>Pseudonocardiales</taxon>
        <taxon>Pseudonocardiaceae</taxon>
        <taxon>Actinokineospora</taxon>
    </lineage>
</organism>
<keyword evidence="1" id="KW-1133">Transmembrane helix</keyword>
<sequence>MTRVIRVALLPLVLAWSLARLLLGPALIVVLGWWLIPAGSVWFVLLASLVGLYLVVAFTAWKAGVRGELRSLTRGVVRVAAAGRGRRPRRGKR</sequence>
<accession>A0A1G6YZ37</accession>
<reference evidence="3" key="1">
    <citation type="submission" date="2016-10" db="EMBL/GenBank/DDBJ databases">
        <authorList>
            <person name="Varghese N."/>
            <person name="Submissions S."/>
        </authorList>
    </citation>
    <scope>NUCLEOTIDE SEQUENCE [LARGE SCALE GENOMIC DNA]</scope>
    <source>
        <strain evidence="3">IBRC-M 10403</strain>
    </source>
</reference>
<dbReference type="AlphaFoldDB" id="A0A1G6YZ37"/>
<keyword evidence="1" id="KW-0812">Transmembrane</keyword>
<feature type="transmembrane region" description="Helical" evidence="1">
    <location>
        <begin position="12"/>
        <end position="36"/>
    </location>
</feature>